<dbReference type="Proteomes" id="UP001177023">
    <property type="component" value="Unassembled WGS sequence"/>
</dbReference>
<comment type="similarity">
    <text evidence="2 7">Belongs to the protein sulfotransferase family.</text>
</comment>
<accession>A0AA36D4Q0</accession>
<dbReference type="AlphaFoldDB" id="A0AA36D4Q0"/>
<evidence type="ECO:0000256" key="3">
    <source>
        <dbReference type="ARBA" id="ARBA00022679"/>
    </source>
</evidence>
<keyword evidence="8" id="KW-1133">Transmembrane helix</keyword>
<dbReference type="EMBL" id="CATQJA010002659">
    <property type="protein sequence ID" value="CAJ0580060.1"/>
    <property type="molecule type" value="Genomic_DNA"/>
</dbReference>
<protein>
    <recommendedName>
        <fullName evidence="7">Protein-tyrosine sulfotransferase</fullName>
        <ecNumber evidence="7">2.8.2.20</ecNumber>
    </recommendedName>
</protein>
<name>A0AA36D4Q0_9BILA</name>
<dbReference type="Gene3D" id="3.40.50.300">
    <property type="entry name" value="P-loop containing nucleotide triphosphate hydrolases"/>
    <property type="match status" value="1"/>
</dbReference>
<dbReference type="PANTHER" id="PTHR12788">
    <property type="entry name" value="PROTEIN-TYROSINE SULFOTRANSFERASE 2"/>
    <property type="match status" value="1"/>
</dbReference>
<evidence type="ECO:0000256" key="8">
    <source>
        <dbReference type="SAM" id="Phobius"/>
    </source>
</evidence>
<keyword evidence="8" id="KW-0812">Transmembrane</keyword>
<evidence type="ECO:0000313" key="9">
    <source>
        <dbReference type="EMBL" id="CAJ0580060.1"/>
    </source>
</evidence>
<reference evidence="9" key="1">
    <citation type="submission" date="2023-06" db="EMBL/GenBank/DDBJ databases">
        <authorList>
            <person name="Delattre M."/>
        </authorList>
    </citation>
    <scope>NUCLEOTIDE SEQUENCE</scope>
    <source>
        <strain evidence="9">AF72</strain>
    </source>
</reference>
<feature type="non-terminal residue" evidence="9">
    <location>
        <position position="488"/>
    </location>
</feature>
<dbReference type="SUPFAM" id="SSF52540">
    <property type="entry name" value="P-loop containing nucleoside triphosphate hydrolases"/>
    <property type="match status" value="1"/>
</dbReference>
<sequence>MVLGEKFHAESGPQYWDNVIHFPHLYDGIQIVCDPFFKKSAYPSVKFRGRNDSYAEVEKAKQIDDQVLVTSISMLQTRRYFEYLGKPIFRERLKFSPFLMQVGKDMIPYPFHASDHRLCVHMRLKDFKRSRTLKASDPAYAAKAIKEIMKRVHVKPYRPYLQVAHPKNCALHMPLSRYSILATFCGVLLIFSYSIFLYSASTSELRFRNVSKKTRQILSNDEPLVFIGGIPRSGTTLLRAMLDAHENLRCGEETIVVPFILGDRERWSKGMLIGTRVTDEVVDAAVSAFISEIIAKHGAPAQRYCNKDPFSAWHYEYLGKLYPNAKFLLVVRDPRAVVHSILSRQLPVSGFITSDIEGCFRVWNSHMEKMIKQCKSVGDRCLLVHYESLVLTPREEMTDILEFLEEPFSEKVLEHEKLIGTDIQLNPLEFSTGQVTQRLYQSALHLWKNYFSESLLRKVGELAPLMEELGYVPSVLDPDYAQFRITKQ</sequence>
<evidence type="ECO:0000256" key="1">
    <source>
        <dbReference type="ARBA" id="ARBA00003886"/>
    </source>
</evidence>
<evidence type="ECO:0000256" key="2">
    <source>
        <dbReference type="ARBA" id="ARBA00009988"/>
    </source>
</evidence>
<dbReference type="Pfam" id="PF13469">
    <property type="entry name" value="Sulfotransfer_3"/>
    <property type="match status" value="1"/>
</dbReference>
<organism evidence="9 10">
    <name type="scientific">Mesorhabditis spiculigera</name>
    <dbReference type="NCBI Taxonomy" id="96644"/>
    <lineage>
        <taxon>Eukaryota</taxon>
        <taxon>Metazoa</taxon>
        <taxon>Ecdysozoa</taxon>
        <taxon>Nematoda</taxon>
        <taxon>Chromadorea</taxon>
        <taxon>Rhabditida</taxon>
        <taxon>Rhabditina</taxon>
        <taxon>Rhabditomorpha</taxon>
        <taxon>Rhabditoidea</taxon>
        <taxon>Rhabditidae</taxon>
        <taxon>Mesorhabditinae</taxon>
        <taxon>Mesorhabditis</taxon>
    </lineage>
</organism>
<gene>
    <name evidence="9" type="ORF">MSPICULIGERA_LOCUS18263</name>
</gene>
<dbReference type="GO" id="GO:0008476">
    <property type="term" value="F:protein-tyrosine sulfotransferase activity"/>
    <property type="evidence" value="ECO:0007669"/>
    <property type="project" value="UniProtKB-EC"/>
</dbReference>
<keyword evidence="3 7" id="KW-0808">Transferase</keyword>
<comment type="catalytic activity">
    <reaction evidence="6 7">
        <text>L-tyrosyl-[protein] + 3'-phosphoadenylyl sulfate = O-sulfo-L-tyrosine-[protein] + adenosine 3',5'-bisphosphate + H(+)</text>
        <dbReference type="Rhea" id="RHEA:16801"/>
        <dbReference type="Rhea" id="RHEA-COMP:10136"/>
        <dbReference type="Rhea" id="RHEA-COMP:11688"/>
        <dbReference type="ChEBI" id="CHEBI:15378"/>
        <dbReference type="ChEBI" id="CHEBI:46858"/>
        <dbReference type="ChEBI" id="CHEBI:58339"/>
        <dbReference type="ChEBI" id="CHEBI:58343"/>
        <dbReference type="ChEBI" id="CHEBI:65286"/>
        <dbReference type="EC" id="2.8.2.20"/>
    </reaction>
</comment>
<dbReference type="InterPro" id="IPR026634">
    <property type="entry name" value="TPST-like"/>
</dbReference>
<dbReference type="FunFam" id="3.40.50.300:FF:002853">
    <property type="entry name" value="Protein-tyrosine sulfotransferase"/>
    <property type="match status" value="1"/>
</dbReference>
<comment type="caution">
    <text evidence="9">The sequence shown here is derived from an EMBL/GenBank/DDBJ whole genome shotgun (WGS) entry which is preliminary data.</text>
</comment>
<keyword evidence="8" id="KW-0472">Membrane</keyword>
<dbReference type="InterPro" id="IPR027417">
    <property type="entry name" value="P-loop_NTPase"/>
</dbReference>
<evidence type="ECO:0000256" key="4">
    <source>
        <dbReference type="ARBA" id="ARBA00023157"/>
    </source>
</evidence>
<evidence type="ECO:0000256" key="6">
    <source>
        <dbReference type="ARBA" id="ARBA00048460"/>
    </source>
</evidence>
<proteinExistence type="inferred from homology"/>
<dbReference type="GO" id="GO:0005794">
    <property type="term" value="C:Golgi apparatus"/>
    <property type="evidence" value="ECO:0007669"/>
    <property type="project" value="TreeGrafter"/>
</dbReference>
<feature type="transmembrane region" description="Helical" evidence="8">
    <location>
        <begin position="178"/>
        <end position="198"/>
    </location>
</feature>
<evidence type="ECO:0000313" key="10">
    <source>
        <dbReference type="Proteomes" id="UP001177023"/>
    </source>
</evidence>
<dbReference type="PANTHER" id="PTHR12788:SF7">
    <property type="entry name" value="PROTEIN-TYROSINE SULFOTRANSFERASE-RELATED"/>
    <property type="match status" value="1"/>
</dbReference>
<keyword evidence="10" id="KW-1185">Reference proteome</keyword>
<evidence type="ECO:0000256" key="5">
    <source>
        <dbReference type="ARBA" id="ARBA00023180"/>
    </source>
</evidence>
<evidence type="ECO:0000256" key="7">
    <source>
        <dbReference type="RuleBase" id="RU365018"/>
    </source>
</evidence>
<comment type="function">
    <text evidence="1 7">Catalyzes the O-sulfation of tyrosine residues within acidic motifs of polypeptides, using 3'-phosphoadenylyl sulfate (PAPS) as cosubstrate.</text>
</comment>
<keyword evidence="4" id="KW-1015">Disulfide bond</keyword>
<keyword evidence="5" id="KW-0325">Glycoprotein</keyword>
<dbReference type="EC" id="2.8.2.20" evidence="7"/>